<dbReference type="Proteomes" id="UP000821837">
    <property type="component" value="Unassembled WGS sequence"/>
</dbReference>
<dbReference type="VEuPathDB" id="VectorBase:RSAN_027187"/>
<dbReference type="EMBL" id="JABSTV010001248">
    <property type="protein sequence ID" value="KAH7967884.1"/>
    <property type="molecule type" value="Genomic_DNA"/>
</dbReference>
<evidence type="ECO:0000313" key="2">
    <source>
        <dbReference type="Proteomes" id="UP000821837"/>
    </source>
</evidence>
<sequence length="265" mass="29307">MALAGKNGLSLCAVPDAQIGRHVRPVAFAHYTSSLAAAEEFRRTRSRRTIYMQMLSRLSFTLQRVPFRKVHIPSGLDYRLALLEWCSRLLIVSHVMTPVIAQASTDAEIEAAVSPPMSVDIGADCGMNEAENAGGVNKKLLQAARTTSCTAIGLWSRSIIKHLYFAVQRGGGNGDLAVAVWLSITNHVQDKHHGHSFLYDHCQHGDLEPRKWIFPGYVDRLFDILNEYIDGAIPFALPAKPPHVTSALGPIDKTELVQSHLSWFQ</sequence>
<dbReference type="PANTHER" id="PTHR31751:SF42">
    <property type="entry name" value="PROTEIN CBG10204"/>
    <property type="match status" value="1"/>
</dbReference>
<proteinExistence type="predicted"/>
<accession>A0A9D4Q422</accession>
<organism evidence="1 2">
    <name type="scientific">Rhipicephalus sanguineus</name>
    <name type="common">Brown dog tick</name>
    <name type="synonym">Ixodes sanguineus</name>
    <dbReference type="NCBI Taxonomy" id="34632"/>
    <lineage>
        <taxon>Eukaryota</taxon>
        <taxon>Metazoa</taxon>
        <taxon>Ecdysozoa</taxon>
        <taxon>Arthropoda</taxon>
        <taxon>Chelicerata</taxon>
        <taxon>Arachnida</taxon>
        <taxon>Acari</taxon>
        <taxon>Parasitiformes</taxon>
        <taxon>Ixodida</taxon>
        <taxon>Ixodoidea</taxon>
        <taxon>Ixodidae</taxon>
        <taxon>Rhipicephalinae</taxon>
        <taxon>Rhipicephalus</taxon>
        <taxon>Rhipicephalus</taxon>
    </lineage>
</organism>
<dbReference type="AlphaFoldDB" id="A0A9D4Q422"/>
<keyword evidence="2" id="KW-1185">Reference proteome</keyword>
<name>A0A9D4Q422_RHISA</name>
<protein>
    <submittedName>
        <fullName evidence="1">Uncharacterized protein</fullName>
    </submittedName>
</protein>
<comment type="caution">
    <text evidence="1">The sequence shown here is derived from an EMBL/GenBank/DDBJ whole genome shotgun (WGS) entry which is preliminary data.</text>
</comment>
<gene>
    <name evidence="1" type="ORF">HPB52_003735</name>
</gene>
<reference evidence="1" key="1">
    <citation type="journal article" date="2020" name="Cell">
        <title>Large-Scale Comparative Analyses of Tick Genomes Elucidate Their Genetic Diversity and Vector Capacities.</title>
        <authorList>
            <consortium name="Tick Genome and Microbiome Consortium (TIGMIC)"/>
            <person name="Jia N."/>
            <person name="Wang J."/>
            <person name="Shi W."/>
            <person name="Du L."/>
            <person name="Sun Y."/>
            <person name="Zhan W."/>
            <person name="Jiang J.F."/>
            <person name="Wang Q."/>
            <person name="Zhang B."/>
            <person name="Ji P."/>
            <person name="Bell-Sakyi L."/>
            <person name="Cui X.M."/>
            <person name="Yuan T.T."/>
            <person name="Jiang B.G."/>
            <person name="Yang W.F."/>
            <person name="Lam T.T."/>
            <person name="Chang Q.C."/>
            <person name="Ding S.J."/>
            <person name="Wang X.J."/>
            <person name="Zhu J.G."/>
            <person name="Ruan X.D."/>
            <person name="Zhao L."/>
            <person name="Wei J.T."/>
            <person name="Ye R.Z."/>
            <person name="Que T.C."/>
            <person name="Du C.H."/>
            <person name="Zhou Y.H."/>
            <person name="Cheng J.X."/>
            <person name="Dai P.F."/>
            <person name="Guo W.B."/>
            <person name="Han X.H."/>
            <person name="Huang E.J."/>
            <person name="Li L.F."/>
            <person name="Wei W."/>
            <person name="Gao Y.C."/>
            <person name="Liu J.Z."/>
            <person name="Shao H.Z."/>
            <person name="Wang X."/>
            <person name="Wang C.C."/>
            <person name="Yang T.C."/>
            <person name="Huo Q.B."/>
            <person name="Li W."/>
            <person name="Chen H.Y."/>
            <person name="Chen S.E."/>
            <person name="Zhou L.G."/>
            <person name="Ni X.B."/>
            <person name="Tian J.H."/>
            <person name="Sheng Y."/>
            <person name="Liu T."/>
            <person name="Pan Y.S."/>
            <person name="Xia L.Y."/>
            <person name="Li J."/>
            <person name="Zhao F."/>
            <person name="Cao W.C."/>
        </authorList>
    </citation>
    <scope>NUCLEOTIDE SEQUENCE</scope>
    <source>
        <strain evidence="1">Rsan-2018</strain>
    </source>
</reference>
<dbReference type="PANTHER" id="PTHR31751">
    <property type="entry name" value="SI:CH211-108C17.2-RELATED-RELATED"/>
    <property type="match status" value="1"/>
</dbReference>
<reference evidence="1" key="2">
    <citation type="submission" date="2021-09" db="EMBL/GenBank/DDBJ databases">
        <authorList>
            <person name="Jia N."/>
            <person name="Wang J."/>
            <person name="Shi W."/>
            <person name="Du L."/>
            <person name="Sun Y."/>
            <person name="Zhan W."/>
            <person name="Jiang J."/>
            <person name="Wang Q."/>
            <person name="Zhang B."/>
            <person name="Ji P."/>
            <person name="Sakyi L.B."/>
            <person name="Cui X."/>
            <person name="Yuan T."/>
            <person name="Jiang B."/>
            <person name="Yang W."/>
            <person name="Lam T.T.-Y."/>
            <person name="Chang Q."/>
            <person name="Ding S."/>
            <person name="Wang X."/>
            <person name="Zhu J."/>
            <person name="Ruan X."/>
            <person name="Zhao L."/>
            <person name="Wei J."/>
            <person name="Que T."/>
            <person name="Du C."/>
            <person name="Cheng J."/>
            <person name="Dai P."/>
            <person name="Han X."/>
            <person name="Huang E."/>
            <person name="Gao Y."/>
            <person name="Liu J."/>
            <person name="Shao H."/>
            <person name="Ye R."/>
            <person name="Li L."/>
            <person name="Wei W."/>
            <person name="Wang X."/>
            <person name="Wang C."/>
            <person name="Huo Q."/>
            <person name="Li W."/>
            <person name="Guo W."/>
            <person name="Chen H."/>
            <person name="Chen S."/>
            <person name="Zhou L."/>
            <person name="Zhou L."/>
            <person name="Ni X."/>
            <person name="Tian J."/>
            <person name="Zhou Y."/>
            <person name="Sheng Y."/>
            <person name="Liu T."/>
            <person name="Pan Y."/>
            <person name="Xia L."/>
            <person name="Li J."/>
            <person name="Zhao F."/>
            <person name="Cao W."/>
        </authorList>
    </citation>
    <scope>NUCLEOTIDE SEQUENCE</scope>
    <source>
        <strain evidence="1">Rsan-2018</strain>
        <tissue evidence="1">Larvae</tissue>
    </source>
</reference>
<evidence type="ECO:0000313" key="1">
    <source>
        <dbReference type="EMBL" id="KAH7967884.1"/>
    </source>
</evidence>